<proteinExistence type="predicted"/>
<dbReference type="InterPro" id="IPR029058">
    <property type="entry name" value="AB_hydrolase_fold"/>
</dbReference>
<dbReference type="InterPro" id="IPR013094">
    <property type="entry name" value="AB_hydrolase_3"/>
</dbReference>
<dbReference type="Proteomes" id="UP000189857">
    <property type="component" value="Unassembled WGS sequence"/>
</dbReference>
<reference evidence="3 4" key="1">
    <citation type="submission" date="2017-02" db="EMBL/GenBank/DDBJ databases">
        <authorList>
            <person name="Peterson S.W."/>
        </authorList>
    </citation>
    <scope>NUCLEOTIDE SEQUENCE [LARGE SCALE GENOMIC DNA]</scope>
    <source>
        <strain evidence="3 4">ATCC 17233</strain>
    </source>
</reference>
<organism evidence="3 4">
    <name type="scientific">Eubacterium ruminantium</name>
    <dbReference type="NCBI Taxonomy" id="42322"/>
    <lineage>
        <taxon>Bacteria</taxon>
        <taxon>Bacillati</taxon>
        <taxon>Bacillota</taxon>
        <taxon>Clostridia</taxon>
        <taxon>Eubacteriales</taxon>
        <taxon>Eubacteriaceae</taxon>
        <taxon>Eubacterium</taxon>
    </lineage>
</organism>
<dbReference type="PANTHER" id="PTHR48081">
    <property type="entry name" value="AB HYDROLASE SUPERFAMILY PROTEIN C4A8.06C"/>
    <property type="match status" value="1"/>
</dbReference>
<dbReference type="EMBL" id="FUXA01000011">
    <property type="protein sequence ID" value="SJZ87369.1"/>
    <property type="molecule type" value="Genomic_DNA"/>
</dbReference>
<dbReference type="GO" id="GO:0016787">
    <property type="term" value="F:hydrolase activity"/>
    <property type="evidence" value="ECO:0007669"/>
    <property type="project" value="UniProtKB-KW"/>
</dbReference>
<keyword evidence="4" id="KW-1185">Reference proteome</keyword>
<dbReference type="AlphaFoldDB" id="A0A1T4P7D0"/>
<sequence>MSASDAHYRVAKRYCNEINCKVIMPDYRLLPKYQYPVAIEDCYNTYLWVLENSESLGINKDGIIFVGDSAGGNIAAAVTVMLKDRNQLIPQGNMLIYPVLDKRMITESMMKYTDTPIWDSKCNKRFWDMYLKGIDSSHARYSSISEIDHLDFFPKTYVEVAEFDCLHDEGIAFARTLISEGVETEYYSVHGTCHGFEAATGSSIFNECMKRRIEWMQNVYKVKVSTNGG</sequence>
<feature type="domain" description="Alpha/beta hydrolase fold-3" evidence="2">
    <location>
        <begin position="4"/>
        <end position="197"/>
    </location>
</feature>
<dbReference type="Pfam" id="PF07859">
    <property type="entry name" value="Abhydrolase_3"/>
    <property type="match status" value="1"/>
</dbReference>
<evidence type="ECO:0000313" key="4">
    <source>
        <dbReference type="Proteomes" id="UP000189857"/>
    </source>
</evidence>
<gene>
    <name evidence="3" type="ORF">SAMN02745110_01844</name>
</gene>
<evidence type="ECO:0000313" key="3">
    <source>
        <dbReference type="EMBL" id="SJZ87369.1"/>
    </source>
</evidence>
<keyword evidence="1 3" id="KW-0378">Hydrolase</keyword>
<dbReference type="SUPFAM" id="SSF53474">
    <property type="entry name" value="alpha/beta-Hydrolases"/>
    <property type="match status" value="1"/>
</dbReference>
<dbReference type="PANTHER" id="PTHR48081:SF8">
    <property type="entry name" value="ALPHA_BETA HYDROLASE FOLD-3 DOMAIN-CONTAINING PROTEIN-RELATED"/>
    <property type="match status" value="1"/>
</dbReference>
<dbReference type="Gene3D" id="3.40.50.1820">
    <property type="entry name" value="alpha/beta hydrolase"/>
    <property type="match status" value="1"/>
</dbReference>
<dbReference type="InterPro" id="IPR050300">
    <property type="entry name" value="GDXG_lipolytic_enzyme"/>
</dbReference>
<name>A0A1T4P7D0_9FIRM</name>
<accession>A0A1T4P7D0</accession>
<protein>
    <submittedName>
        <fullName evidence="3">Alpha/beta hydrolase fold</fullName>
    </submittedName>
</protein>
<evidence type="ECO:0000256" key="1">
    <source>
        <dbReference type="ARBA" id="ARBA00022801"/>
    </source>
</evidence>
<evidence type="ECO:0000259" key="2">
    <source>
        <dbReference type="Pfam" id="PF07859"/>
    </source>
</evidence>